<proteinExistence type="predicted"/>
<comment type="caution">
    <text evidence="1">The sequence shown here is derived from an EMBL/GenBank/DDBJ whole genome shotgun (WGS) entry which is preliminary data.</text>
</comment>
<dbReference type="AlphaFoldDB" id="A0A9P5T6Z0"/>
<evidence type="ECO:0000313" key="1">
    <source>
        <dbReference type="EMBL" id="KAF8477709.1"/>
    </source>
</evidence>
<reference evidence="1" key="2">
    <citation type="journal article" date="2020" name="Nat. Commun.">
        <title>Large-scale genome sequencing of mycorrhizal fungi provides insights into the early evolution of symbiotic traits.</title>
        <authorList>
            <person name="Miyauchi S."/>
            <person name="Kiss E."/>
            <person name="Kuo A."/>
            <person name="Drula E."/>
            <person name="Kohler A."/>
            <person name="Sanchez-Garcia M."/>
            <person name="Morin E."/>
            <person name="Andreopoulos B."/>
            <person name="Barry K.W."/>
            <person name="Bonito G."/>
            <person name="Buee M."/>
            <person name="Carver A."/>
            <person name="Chen C."/>
            <person name="Cichocki N."/>
            <person name="Clum A."/>
            <person name="Culley D."/>
            <person name="Crous P.W."/>
            <person name="Fauchery L."/>
            <person name="Girlanda M."/>
            <person name="Hayes R.D."/>
            <person name="Keri Z."/>
            <person name="LaButti K."/>
            <person name="Lipzen A."/>
            <person name="Lombard V."/>
            <person name="Magnuson J."/>
            <person name="Maillard F."/>
            <person name="Murat C."/>
            <person name="Nolan M."/>
            <person name="Ohm R.A."/>
            <person name="Pangilinan J."/>
            <person name="Pereira M.F."/>
            <person name="Perotto S."/>
            <person name="Peter M."/>
            <person name="Pfister S."/>
            <person name="Riley R."/>
            <person name="Sitrit Y."/>
            <person name="Stielow J.B."/>
            <person name="Szollosi G."/>
            <person name="Zifcakova L."/>
            <person name="Stursova M."/>
            <person name="Spatafora J.W."/>
            <person name="Tedersoo L."/>
            <person name="Vaario L.M."/>
            <person name="Yamada A."/>
            <person name="Yan M."/>
            <person name="Wang P."/>
            <person name="Xu J."/>
            <person name="Bruns T."/>
            <person name="Baldrian P."/>
            <person name="Vilgalys R."/>
            <person name="Dunand C."/>
            <person name="Henrissat B."/>
            <person name="Grigoriev I.V."/>
            <person name="Hibbett D."/>
            <person name="Nagy L.G."/>
            <person name="Martin F.M."/>
        </authorList>
    </citation>
    <scope>NUCLEOTIDE SEQUENCE</scope>
    <source>
        <strain evidence="1">Prilba</strain>
    </source>
</reference>
<organism evidence="1 2">
    <name type="scientific">Russula ochroleuca</name>
    <dbReference type="NCBI Taxonomy" id="152965"/>
    <lineage>
        <taxon>Eukaryota</taxon>
        <taxon>Fungi</taxon>
        <taxon>Dikarya</taxon>
        <taxon>Basidiomycota</taxon>
        <taxon>Agaricomycotina</taxon>
        <taxon>Agaricomycetes</taxon>
        <taxon>Russulales</taxon>
        <taxon>Russulaceae</taxon>
        <taxon>Russula</taxon>
    </lineage>
</organism>
<dbReference type="Proteomes" id="UP000759537">
    <property type="component" value="Unassembled WGS sequence"/>
</dbReference>
<evidence type="ECO:0000313" key="2">
    <source>
        <dbReference type="Proteomes" id="UP000759537"/>
    </source>
</evidence>
<accession>A0A9P5T6Z0</accession>
<sequence length="55" mass="5805">MWVFSPLSFLSFTPDGVPHNMAPHELRDAGVGLESSGVQCAAVVVADVAVALHRD</sequence>
<gene>
    <name evidence="1" type="ORF">DFH94DRAFT_755133</name>
</gene>
<keyword evidence="2" id="KW-1185">Reference proteome</keyword>
<dbReference type="EMBL" id="WHVB01000013">
    <property type="protein sequence ID" value="KAF8477709.1"/>
    <property type="molecule type" value="Genomic_DNA"/>
</dbReference>
<reference evidence="1" key="1">
    <citation type="submission" date="2019-10" db="EMBL/GenBank/DDBJ databases">
        <authorList>
            <consortium name="DOE Joint Genome Institute"/>
            <person name="Kuo A."/>
            <person name="Miyauchi S."/>
            <person name="Kiss E."/>
            <person name="Drula E."/>
            <person name="Kohler A."/>
            <person name="Sanchez-Garcia M."/>
            <person name="Andreopoulos B."/>
            <person name="Barry K.W."/>
            <person name="Bonito G."/>
            <person name="Buee M."/>
            <person name="Carver A."/>
            <person name="Chen C."/>
            <person name="Cichocki N."/>
            <person name="Clum A."/>
            <person name="Culley D."/>
            <person name="Crous P.W."/>
            <person name="Fauchery L."/>
            <person name="Girlanda M."/>
            <person name="Hayes R."/>
            <person name="Keri Z."/>
            <person name="LaButti K."/>
            <person name="Lipzen A."/>
            <person name="Lombard V."/>
            <person name="Magnuson J."/>
            <person name="Maillard F."/>
            <person name="Morin E."/>
            <person name="Murat C."/>
            <person name="Nolan M."/>
            <person name="Ohm R."/>
            <person name="Pangilinan J."/>
            <person name="Pereira M."/>
            <person name="Perotto S."/>
            <person name="Peter M."/>
            <person name="Riley R."/>
            <person name="Sitrit Y."/>
            <person name="Stielow B."/>
            <person name="Szollosi G."/>
            <person name="Zifcakova L."/>
            <person name="Stursova M."/>
            <person name="Spatafora J.W."/>
            <person name="Tedersoo L."/>
            <person name="Vaario L.-M."/>
            <person name="Yamada A."/>
            <person name="Yan M."/>
            <person name="Wang P."/>
            <person name="Xu J."/>
            <person name="Bruns T."/>
            <person name="Baldrian P."/>
            <person name="Vilgalys R."/>
            <person name="Henrissat B."/>
            <person name="Grigoriev I.V."/>
            <person name="Hibbett D."/>
            <person name="Nagy L.G."/>
            <person name="Martin F.M."/>
        </authorList>
    </citation>
    <scope>NUCLEOTIDE SEQUENCE</scope>
    <source>
        <strain evidence="1">Prilba</strain>
    </source>
</reference>
<name>A0A9P5T6Z0_9AGAM</name>
<protein>
    <submittedName>
        <fullName evidence="1">Uncharacterized protein</fullName>
    </submittedName>
</protein>